<comment type="caution">
    <text evidence="1">The sequence shown here is derived from an EMBL/GenBank/DDBJ whole genome shotgun (WGS) entry which is preliminary data.</text>
</comment>
<organism evidence="1 2">
    <name type="scientific">Parerythrobacter lacustris</name>
    <dbReference type="NCBI Taxonomy" id="2969984"/>
    <lineage>
        <taxon>Bacteria</taxon>
        <taxon>Pseudomonadati</taxon>
        <taxon>Pseudomonadota</taxon>
        <taxon>Alphaproteobacteria</taxon>
        <taxon>Sphingomonadales</taxon>
        <taxon>Erythrobacteraceae</taxon>
        <taxon>Parerythrobacter</taxon>
    </lineage>
</organism>
<protein>
    <submittedName>
        <fullName evidence="1">Uncharacterized protein</fullName>
    </submittedName>
</protein>
<sequence>MAAPATAQDNDAAAQLEAAMSAHSNVADLLDAVKDCTAETVGAQNPGADALKAKGWAKLTDKQLNLERSDPASRSLAYVRRNVSLFVTRHPGGTTCRILAFLDTDTDRSGLTTGLQQDLGFSVMTRSSKFALRNPTVSEDMLAQFYETKAHLVRVKFEPESAALGVNIVVGPNL</sequence>
<gene>
    <name evidence="1" type="ORF">NSO95_06470</name>
</gene>
<accession>A0ABT1XPJ5</accession>
<dbReference type="Proteomes" id="UP001206067">
    <property type="component" value="Unassembled WGS sequence"/>
</dbReference>
<evidence type="ECO:0000313" key="1">
    <source>
        <dbReference type="EMBL" id="MCR2833583.1"/>
    </source>
</evidence>
<dbReference type="EMBL" id="JANKHH010000003">
    <property type="protein sequence ID" value="MCR2833583.1"/>
    <property type="molecule type" value="Genomic_DNA"/>
</dbReference>
<evidence type="ECO:0000313" key="2">
    <source>
        <dbReference type="Proteomes" id="UP001206067"/>
    </source>
</evidence>
<name>A0ABT1XPJ5_9SPHN</name>
<dbReference type="RefSeq" id="WP_257595344.1">
    <property type="nucleotide sequence ID" value="NZ_JANKHH010000003.1"/>
</dbReference>
<reference evidence="1 2" key="1">
    <citation type="submission" date="2022-08" db="EMBL/GenBank/DDBJ databases">
        <title>Polyphasic taxonomy analysis of Qipengyuania sp.RS5-5.</title>
        <authorList>
            <person name="Xamxidin M."/>
            <person name="Wu M."/>
        </authorList>
    </citation>
    <scope>NUCLEOTIDE SEQUENCE [LARGE SCALE GENOMIC DNA]</scope>
    <source>
        <strain evidence="1 2">RS5-5</strain>
    </source>
</reference>
<proteinExistence type="predicted"/>
<keyword evidence="2" id="KW-1185">Reference proteome</keyword>